<accession>A0A5J5BIU3</accession>
<proteinExistence type="predicted"/>
<dbReference type="AlphaFoldDB" id="A0A5J5BIU3"/>
<dbReference type="EMBL" id="CM018036">
    <property type="protein sequence ID" value="KAA8541031.1"/>
    <property type="molecule type" value="Genomic_DNA"/>
</dbReference>
<evidence type="ECO:0000313" key="1">
    <source>
        <dbReference type="EMBL" id="KAA8541031.1"/>
    </source>
</evidence>
<dbReference type="Proteomes" id="UP000325577">
    <property type="component" value="Linkage Group LG13"/>
</dbReference>
<evidence type="ECO:0000313" key="2">
    <source>
        <dbReference type="Proteomes" id="UP000325577"/>
    </source>
</evidence>
<keyword evidence="2" id="KW-1185">Reference proteome</keyword>
<name>A0A5J5BIU3_9ASTE</name>
<protein>
    <submittedName>
        <fullName evidence="1">Uncharacterized protein</fullName>
    </submittedName>
</protein>
<sequence length="72" mass="8110">MGRWRWGIKQGKRYESWEVDIVVEESKGEEVAGLDMLKDSQYGLDMGSEDLAVGCEGELDSIVPETVSTEER</sequence>
<gene>
    <name evidence="1" type="ORF">F0562_024832</name>
</gene>
<organism evidence="1 2">
    <name type="scientific">Nyssa sinensis</name>
    <dbReference type="NCBI Taxonomy" id="561372"/>
    <lineage>
        <taxon>Eukaryota</taxon>
        <taxon>Viridiplantae</taxon>
        <taxon>Streptophyta</taxon>
        <taxon>Embryophyta</taxon>
        <taxon>Tracheophyta</taxon>
        <taxon>Spermatophyta</taxon>
        <taxon>Magnoliopsida</taxon>
        <taxon>eudicotyledons</taxon>
        <taxon>Gunneridae</taxon>
        <taxon>Pentapetalae</taxon>
        <taxon>asterids</taxon>
        <taxon>Cornales</taxon>
        <taxon>Nyssaceae</taxon>
        <taxon>Nyssa</taxon>
    </lineage>
</organism>
<reference evidence="1 2" key="1">
    <citation type="submission" date="2019-09" db="EMBL/GenBank/DDBJ databases">
        <title>A chromosome-level genome assembly of the Chinese tupelo Nyssa sinensis.</title>
        <authorList>
            <person name="Yang X."/>
            <person name="Kang M."/>
            <person name="Yang Y."/>
            <person name="Xiong H."/>
            <person name="Wang M."/>
            <person name="Zhang Z."/>
            <person name="Wang Z."/>
            <person name="Wu H."/>
            <person name="Ma T."/>
            <person name="Liu J."/>
            <person name="Xi Z."/>
        </authorList>
    </citation>
    <scope>NUCLEOTIDE SEQUENCE [LARGE SCALE GENOMIC DNA]</scope>
    <source>
        <strain evidence="1">J267</strain>
        <tissue evidence="1">Leaf</tissue>
    </source>
</reference>